<dbReference type="KEGG" id="rsx:RhiXN_10684"/>
<dbReference type="RefSeq" id="XP_043185845.1">
    <property type="nucleotide sequence ID" value="XM_043330500.1"/>
</dbReference>
<name>A0A8H8P6H9_9AGAM</name>
<gene>
    <name evidence="1" type="ORF">RhiXN_10684</name>
</gene>
<proteinExistence type="predicted"/>
<dbReference type="EMBL" id="CP059671">
    <property type="protein sequence ID" value="QRW25608.1"/>
    <property type="molecule type" value="Genomic_DNA"/>
</dbReference>
<dbReference type="AlphaFoldDB" id="A0A8H8P6H9"/>
<evidence type="ECO:0000313" key="2">
    <source>
        <dbReference type="Proteomes" id="UP000650533"/>
    </source>
</evidence>
<organism evidence="1 2">
    <name type="scientific">Rhizoctonia solani</name>
    <dbReference type="NCBI Taxonomy" id="456999"/>
    <lineage>
        <taxon>Eukaryota</taxon>
        <taxon>Fungi</taxon>
        <taxon>Dikarya</taxon>
        <taxon>Basidiomycota</taxon>
        <taxon>Agaricomycotina</taxon>
        <taxon>Agaricomycetes</taxon>
        <taxon>Cantharellales</taxon>
        <taxon>Ceratobasidiaceae</taxon>
        <taxon>Rhizoctonia</taxon>
    </lineage>
</organism>
<reference evidence="1" key="1">
    <citation type="submission" date="2020-05" db="EMBL/GenBank/DDBJ databases">
        <title>Evolutionary and genomic comparisons of hybrid uninucleate and nonhybrid Rhizoctonia fungi.</title>
        <authorList>
            <person name="Li C."/>
            <person name="Chen X."/>
        </authorList>
    </citation>
    <scope>NUCLEOTIDE SEQUENCE</scope>
    <source>
        <strain evidence="1">AG-1 IA</strain>
    </source>
</reference>
<protein>
    <submittedName>
        <fullName evidence="1">Uncharacterized protein</fullName>
    </submittedName>
</protein>
<accession>A0A8H8P6H9</accession>
<dbReference type="Proteomes" id="UP000650533">
    <property type="component" value="Chromosome 14"/>
</dbReference>
<sequence>MPCKLWYELCHANAVAYCPHCPESSFRGTIHCTLFQFFPPNKNWMIVPKILLHDVVYSNKQPPVPDVPHKEQEEGEEDTVCADVQVQDEALGLNRDPDMSMEELLFDTSMELQGGYVMESCTTSLCPDFGIAQAHSKLFTNQNHLYVEIKDRECPSCYFKTQLIDYANTIANTIPSDFGNYDVVLMLINAANMHFCHIRPGSWFNIKNTWTLANSGKTHSPKMNAILQEIANRV</sequence>
<evidence type="ECO:0000313" key="1">
    <source>
        <dbReference type="EMBL" id="QRW25608.1"/>
    </source>
</evidence>
<dbReference type="GeneID" id="67032963"/>